<dbReference type="AlphaFoldDB" id="A0A3L6Q2L7"/>
<dbReference type="GO" id="GO:0004363">
    <property type="term" value="F:glutathione synthase activity"/>
    <property type="evidence" value="ECO:0007669"/>
    <property type="project" value="InterPro"/>
</dbReference>
<dbReference type="Proteomes" id="UP000275267">
    <property type="component" value="Unassembled WGS sequence"/>
</dbReference>
<dbReference type="GO" id="GO:0005524">
    <property type="term" value="F:ATP binding"/>
    <property type="evidence" value="ECO:0007669"/>
    <property type="project" value="InterPro"/>
</dbReference>
<dbReference type="InterPro" id="IPR014049">
    <property type="entry name" value="Glutathione_synthase_N_euk"/>
</dbReference>
<protein>
    <submittedName>
        <fullName evidence="1">Uncharacterized protein</fullName>
    </submittedName>
</protein>
<dbReference type="EMBL" id="PQIB02000014">
    <property type="protein sequence ID" value="RLM69834.1"/>
    <property type="molecule type" value="Genomic_DNA"/>
</dbReference>
<accession>A0A3L6Q2L7</accession>
<dbReference type="Gene3D" id="3.30.1490.80">
    <property type="match status" value="1"/>
</dbReference>
<comment type="caution">
    <text evidence="1">The sequence shown here is derived from an EMBL/GenBank/DDBJ whole genome shotgun (WGS) entry which is preliminary data.</text>
</comment>
<keyword evidence="2" id="KW-1185">Reference proteome</keyword>
<name>A0A3L6Q2L7_PANMI</name>
<sequence length="71" mass="7728">MTWPASRARRWRLATPNLGSVRVFDVIDAIKSVVDKRSATVPGVGLVHALFSLLPAHLVTSSKSVSMELLD</sequence>
<reference evidence="2" key="1">
    <citation type="journal article" date="2019" name="Nat. Commun.">
        <title>The genome of broomcorn millet.</title>
        <authorList>
            <person name="Zou C."/>
            <person name="Miki D."/>
            <person name="Li D."/>
            <person name="Tang Q."/>
            <person name="Xiao L."/>
            <person name="Rajput S."/>
            <person name="Deng P."/>
            <person name="Jia W."/>
            <person name="Huang R."/>
            <person name="Zhang M."/>
            <person name="Sun Y."/>
            <person name="Hu J."/>
            <person name="Fu X."/>
            <person name="Schnable P.S."/>
            <person name="Li F."/>
            <person name="Zhang H."/>
            <person name="Feng B."/>
            <person name="Zhu X."/>
            <person name="Liu R."/>
            <person name="Schnable J.C."/>
            <person name="Zhu J.-K."/>
            <person name="Zhang H."/>
        </authorList>
    </citation>
    <scope>NUCLEOTIDE SEQUENCE [LARGE SCALE GENOMIC DNA]</scope>
</reference>
<evidence type="ECO:0000313" key="1">
    <source>
        <dbReference type="EMBL" id="RLM69834.1"/>
    </source>
</evidence>
<proteinExistence type="predicted"/>
<organism evidence="1 2">
    <name type="scientific">Panicum miliaceum</name>
    <name type="common">Proso millet</name>
    <name type="synonym">Broomcorn millet</name>
    <dbReference type="NCBI Taxonomy" id="4540"/>
    <lineage>
        <taxon>Eukaryota</taxon>
        <taxon>Viridiplantae</taxon>
        <taxon>Streptophyta</taxon>
        <taxon>Embryophyta</taxon>
        <taxon>Tracheophyta</taxon>
        <taxon>Spermatophyta</taxon>
        <taxon>Magnoliopsida</taxon>
        <taxon>Liliopsida</taxon>
        <taxon>Poales</taxon>
        <taxon>Poaceae</taxon>
        <taxon>PACMAD clade</taxon>
        <taxon>Panicoideae</taxon>
        <taxon>Panicodae</taxon>
        <taxon>Paniceae</taxon>
        <taxon>Panicinae</taxon>
        <taxon>Panicum</taxon>
        <taxon>Panicum sect. Panicum</taxon>
    </lineage>
</organism>
<gene>
    <name evidence="1" type="ORF">C2845_PM17G07090</name>
</gene>
<evidence type="ECO:0000313" key="2">
    <source>
        <dbReference type="Proteomes" id="UP000275267"/>
    </source>
</evidence>